<dbReference type="Gene3D" id="3.30.530.20">
    <property type="match status" value="1"/>
</dbReference>
<evidence type="ECO:0000313" key="3">
    <source>
        <dbReference type="Proteomes" id="UP000182938"/>
    </source>
</evidence>
<keyword evidence="3" id="KW-1185">Reference proteome</keyword>
<gene>
    <name evidence="2" type="ORF">ASJ30_06630</name>
</gene>
<dbReference type="AlphaFoldDB" id="A0A1L3MFY0"/>
<dbReference type="KEGG" id="jte:ASJ30_06630"/>
<sequence>MADSTRSSTVVDASPGDVLDIIADLEAYPEWAKEIRQVEILTEDGDGWPDTASFSLDAGPIQDTYTLDYTWDVAEDGQGVASWTLVEATMLKAMDGSYTLSATADGGTEVVYELTVDLKVPMLGMLKRKAEKVIVDTALRDLKKRAEA</sequence>
<dbReference type="InterPro" id="IPR005031">
    <property type="entry name" value="COQ10_START"/>
</dbReference>
<dbReference type="CDD" id="cd07819">
    <property type="entry name" value="SRPBCC_2"/>
    <property type="match status" value="1"/>
</dbReference>
<proteinExistence type="predicted"/>
<dbReference type="EMBL" id="CP013290">
    <property type="protein sequence ID" value="APH01260.1"/>
    <property type="molecule type" value="Genomic_DNA"/>
</dbReference>
<organism evidence="2 3">
    <name type="scientific">Janibacter indicus</name>
    <dbReference type="NCBI Taxonomy" id="857417"/>
    <lineage>
        <taxon>Bacteria</taxon>
        <taxon>Bacillati</taxon>
        <taxon>Actinomycetota</taxon>
        <taxon>Actinomycetes</taxon>
        <taxon>Micrococcales</taxon>
        <taxon>Intrasporangiaceae</taxon>
        <taxon>Janibacter</taxon>
    </lineage>
</organism>
<feature type="domain" description="Coenzyme Q-binding protein COQ10 START" evidence="1">
    <location>
        <begin position="11"/>
        <end position="143"/>
    </location>
</feature>
<dbReference type="Proteomes" id="UP000182938">
    <property type="component" value="Chromosome"/>
</dbReference>
<dbReference type="PANTHER" id="PTHR39683">
    <property type="entry name" value="CONSERVED PROTEIN TB16.3"/>
    <property type="match status" value="1"/>
</dbReference>
<accession>A0A1L3MFY0</accession>
<evidence type="ECO:0000313" key="2">
    <source>
        <dbReference type="EMBL" id="APH01260.1"/>
    </source>
</evidence>
<evidence type="ECO:0000259" key="1">
    <source>
        <dbReference type="Pfam" id="PF03364"/>
    </source>
</evidence>
<protein>
    <submittedName>
        <fullName evidence="2">Cyclase</fullName>
    </submittedName>
</protein>
<dbReference type="PANTHER" id="PTHR39683:SF4">
    <property type="entry name" value="COENZYME Q-BINDING PROTEIN COQ10 START DOMAIN-CONTAINING PROTEIN"/>
    <property type="match status" value="1"/>
</dbReference>
<dbReference type="RefSeq" id="WP_072624414.1">
    <property type="nucleotide sequence ID" value="NZ_CBDRLL010000005.1"/>
</dbReference>
<dbReference type="SUPFAM" id="SSF55961">
    <property type="entry name" value="Bet v1-like"/>
    <property type="match status" value="1"/>
</dbReference>
<dbReference type="Pfam" id="PF03364">
    <property type="entry name" value="Polyketide_cyc"/>
    <property type="match status" value="1"/>
</dbReference>
<dbReference type="InterPro" id="IPR023393">
    <property type="entry name" value="START-like_dom_sf"/>
</dbReference>
<reference evidence="2 3" key="1">
    <citation type="submission" date="2015-11" db="EMBL/GenBank/DDBJ databases">
        <authorList>
            <person name="Zhang Y."/>
            <person name="Guo Z."/>
        </authorList>
    </citation>
    <scope>NUCLEOTIDE SEQUENCE [LARGE SCALE GENOMIC DNA]</scope>
    <source>
        <strain evidence="2 3">YFY001</strain>
    </source>
</reference>
<name>A0A1L3MFY0_9MICO</name>